<evidence type="ECO:0000313" key="2">
    <source>
        <dbReference type="Proteomes" id="UP000238605"/>
    </source>
</evidence>
<dbReference type="EMBL" id="PSNX01000009">
    <property type="protein sequence ID" value="PPE66182.1"/>
    <property type="molecule type" value="Genomic_DNA"/>
</dbReference>
<accession>A0A2S5STY4</accession>
<keyword evidence="2" id="KW-1185">Reference proteome</keyword>
<evidence type="ECO:0000313" key="1">
    <source>
        <dbReference type="EMBL" id="PPE66182.1"/>
    </source>
</evidence>
<dbReference type="NCBIfam" id="NF047650">
    <property type="entry name" value="lipo_NMCC_0638"/>
    <property type="match status" value="1"/>
</dbReference>
<dbReference type="AlphaFoldDB" id="A0A2S5STY4"/>
<proteinExistence type="predicted"/>
<comment type="caution">
    <text evidence="1">The sequence shown here is derived from an EMBL/GenBank/DDBJ whole genome shotgun (WGS) entry which is preliminary data.</text>
</comment>
<sequence>MPAEVVRWFVEGCVAHEGEPVPVMDWALTQGFDPLDPIFPEVGALLAGRAGAVLRSPDGAVMLATTTDGACTVWAERSAGPAVFLALQQAIGQLGSRGARVQVQFERHIERAGAWRRQWQARYRRVGGSMDLGLGSVTTLTDAPAAQVLQLSRVPPVGPASDPDGLPRR</sequence>
<name>A0A2S5STY4_9BURK</name>
<reference evidence="1 2" key="1">
    <citation type="submission" date="2018-02" db="EMBL/GenBank/DDBJ databases">
        <title>Reclassifiation of [Polyangium] brachysporum DSM 7029 as Guopingzhaonella breviflexa gen. nov., sp. nov., a member of the family Comamonadaceae.</title>
        <authorList>
            <person name="Tang B."/>
        </authorList>
    </citation>
    <scope>NUCLEOTIDE SEQUENCE [LARGE SCALE GENOMIC DNA]</scope>
    <source>
        <strain evidence="1 2">BCRC 80649</strain>
    </source>
</reference>
<gene>
    <name evidence="1" type="ORF">C1704_11000</name>
</gene>
<protein>
    <submittedName>
        <fullName evidence="1">Uncharacterized protein</fullName>
    </submittedName>
</protein>
<dbReference type="Proteomes" id="UP000238605">
    <property type="component" value="Unassembled WGS sequence"/>
</dbReference>
<organism evidence="1 2">
    <name type="scientific">Caldimonas caldifontis</name>
    <dbReference type="NCBI Taxonomy" id="1452508"/>
    <lineage>
        <taxon>Bacteria</taxon>
        <taxon>Pseudomonadati</taxon>
        <taxon>Pseudomonadota</taxon>
        <taxon>Betaproteobacteria</taxon>
        <taxon>Burkholderiales</taxon>
        <taxon>Sphaerotilaceae</taxon>
        <taxon>Caldimonas</taxon>
    </lineage>
</organism>